<dbReference type="PROSITE" id="PS50932">
    <property type="entry name" value="HTH_LACI_2"/>
    <property type="match status" value="1"/>
</dbReference>
<dbReference type="SUPFAM" id="SSF47413">
    <property type="entry name" value="lambda repressor-like DNA-binding domains"/>
    <property type="match status" value="1"/>
</dbReference>
<dbReference type="PANTHER" id="PTHR30146">
    <property type="entry name" value="LACI-RELATED TRANSCRIPTIONAL REPRESSOR"/>
    <property type="match status" value="1"/>
</dbReference>
<name>A0ABQ1UPW5_9BACT</name>
<keyword evidence="2" id="KW-0238">DNA-binding</keyword>
<dbReference type="InterPro" id="IPR046335">
    <property type="entry name" value="LacI/GalR-like_sensor"/>
</dbReference>
<evidence type="ECO:0000256" key="4">
    <source>
        <dbReference type="SAM" id="MobiDB-lite"/>
    </source>
</evidence>
<evidence type="ECO:0000256" key="2">
    <source>
        <dbReference type="ARBA" id="ARBA00023125"/>
    </source>
</evidence>
<keyword evidence="8" id="KW-1185">Reference proteome</keyword>
<dbReference type="Pfam" id="PF13377">
    <property type="entry name" value="Peripla_BP_3"/>
    <property type="match status" value="1"/>
</dbReference>
<dbReference type="Proteomes" id="UP000632273">
    <property type="component" value="Unassembled WGS sequence"/>
</dbReference>
<dbReference type="InterPro" id="IPR010982">
    <property type="entry name" value="Lambda_DNA-bd_dom_sf"/>
</dbReference>
<feature type="domain" description="HTH lacI-type" evidence="5">
    <location>
        <begin position="18"/>
        <end position="72"/>
    </location>
</feature>
<dbReference type="PROSITE" id="PS50943">
    <property type="entry name" value="HTH_CROC1"/>
    <property type="match status" value="1"/>
</dbReference>
<feature type="compositionally biased region" description="Acidic residues" evidence="4">
    <location>
        <begin position="362"/>
        <end position="371"/>
    </location>
</feature>
<proteinExistence type="predicted"/>
<feature type="domain" description="HTH cro/C1-type" evidence="6">
    <location>
        <begin position="19"/>
        <end position="66"/>
    </location>
</feature>
<protein>
    <submittedName>
        <fullName evidence="7">LacI family transcriptional regulator</fullName>
    </submittedName>
</protein>
<dbReference type="PANTHER" id="PTHR30146:SF109">
    <property type="entry name" value="HTH-TYPE TRANSCRIPTIONAL REGULATOR GALS"/>
    <property type="match status" value="1"/>
</dbReference>
<evidence type="ECO:0000313" key="8">
    <source>
        <dbReference type="Proteomes" id="UP000632273"/>
    </source>
</evidence>
<dbReference type="SMART" id="SM00354">
    <property type="entry name" value="HTH_LACI"/>
    <property type="match status" value="1"/>
</dbReference>
<dbReference type="CDD" id="cd01392">
    <property type="entry name" value="HTH_LacI"/>
    <property type="match status" value="1"/>
</dbReference>
<dbReference type="SUPFAM" id="SSF53822">
    <property type="entry name" value="Periplasmic binding protein-like I"/>
    <property type="match status" value="1"/>
</dbReference>
<keyword evidence="3" id="KW-0804">Transcription</keyword>
<evidence type="ECO:0000313" key="7">
    <source>
        <dbReference type="EMBL" id="GGF21952.1"/>
    </source>
</evidence>
<evidence type="ECO:0000259" key="5">
    <source>
        <dbReference type="PROSITE" id="PS50932"/>
    </source>
</evidence>
<evidence type="ECO:0000256" key="1">
    <source>
        <dbReference type="ARBA" id="ARBA00023015"/>
    </source>
</evidence>
<keyword evidence="1" id="KW-0805">Transcription regulation</keyword>
<dbReference type="InterPro" id="IPR000843">
    <property type="entry name" value="HTH_LacI"/>
</dbReference>
<dbReference type="Pfam" id="PF00356">
    <property type="entry name" value="LacI"/>
    <property type="match status" value="1"/>
</dbReference>
<dbReference type="Gene3D" id="3.40.50.2300">
    <property type="match status" value="2"/>
</dbReference>
<sequence length="371" mass="40939">MASRTKKEKENEVPSSPVSMADLARELGVSMTTISRALSDHHSIGPATKQRVLKLAKKLNYQPNHLAAALRKGKSKLLGVIVPYIEGRFFPSVVHGIETAASKAGFSVIMCQSNEDVAHERKSIDTLLSAQVAGILVSLSRTTSDFRHFEKVRKRGIPLVFFDRVLTDDYVNAVVLNDREGAYQSTLHLIEQGCRRIAHFAGPQHLNIYQNRRQGYIEALQSAGIPVDEELIAYFDMSQENGAEEMERLLALPSPPDAVFAAGDSSILGALQYLKNKGVRVPQDIALAGFSNEAFTSITEPMLTSVDQRCEEMGQASVRLFLELMETKGPAFSHRQVVLQPQLFIRESSLHGQAAPSASTPQEEENVQQVR</sequence>
<evidence type="ECO:0000259" key="6">
    <source>
        <dbReference type="PROSITE" id="PS50943"/>
    </source>
</evidence>
<dbReference type="CDD" id="cd06267">
    <property type="entry name" value="PBP1_LacI_sugar_binding-like"/>
    <property type="match status" value="1"/>
</dbReference>
<feature type="region of interest" description="Disordered" evidence="4">
    <location>
        <begin position="350"/>
        <end position="371"/>
    </location>
</feature>
<dbReference type="RefSeq" id="WP_188815536.1">
    <property type="nucleotide sequence ID" value="NZ_BMHT01000007.1"/>
</dbReference>
<dbReference type="Gene3D" id="1.10.260.40">
    <property type="entry name" value="lambda repressor-like DNA-binding domains"/>
    <property type="match status" value="1"/>
</dbReference>
<evidence type="ECO:0000256" key="3">
    <source>
        <dbReference type="ARBA" id="ARBA00023163"/>
    </source>
</evidence>
<reference evidence="8" key="1">
    <citation type="journal article" date="2019" name="Int. J. Syst. Evol. Microbiol.">
        <title>The Global Catalogue of Microorganisms (GCM) 10K type strain sequencing project: providing services to taxonomists for standard genome sequencing and annotation.</title>
        <authorList>
            <consortium name="The Broad Institute Genomics Platform"/>
            <consortium name="The Broad Institute Genome Sequencing Center for Infectious Disease"/>
            <person name="Wu L."/>
            <person name="Ma J."/>
        </authorList>
    </citation>
    <scope>NUCLEOTIDE SEQUENCE [LARGE SCALE GENOMIC DNA]</scope>
    <source>
        <strain evidence="8">CGMCC 1.15197</strain>
    </source>
</reference>
<gene>
    <name evidence="7" type="ORF">GCM10011383_36980</name>
</gene>
<dbReference type="InterPro" id="IPR001387">
    <property type="entry name" value="Cro/C1-type_HTH"/>
</dbReference>
<dbReference type="InterPro" id="IPR028082">
    <property type="entry name" value="Peripla_BP_I"/>
</dbReference>
<organism evidence="7 8">
    <name type="scientific">Hymenobacter cavernae</name>
    <dbReference type="NCBI Taxonomy" id="2044852"/>
    <lineage>
        <taxon>Bacteria</taxon>
        <taxon>Pseudomonadati</taxon>
        <taxon>Bacteroidota</taxon>
        <taxon>Cytophagia</taxon>
        <taxon>Cytophagales</taxon>
        <taxon>Hymenobacteraceae</taxon>
        <taxon>Hymenobacter</taxon>
    </lineage>
</organism>
<comment type="caution">
    <text evidence="7">The sequence shown here is derived from an EMBL/GenBank/DDBJ whole genome shotgun (WGS) entry which is preliminary data.</text>
</comment>
<accession>A0ABQ1UPW5</accession>
<dbReference type="EMBL" id="BMHT01000007">
    <property type="protein sequence ID" value="GGF21952.1"/>
    <property type="molecule type" value="Genomic_DNA"/>
</dbReference>